<dbReference type="Pfam" id="PF04932">
    <property type="entry name" value="Wzy_C"/>
    <property type="match status" value="1"/>
</dbReference>
<dbReference type="Proteomes" id="UP000050463">
    <property type="component" value="Unassembled WGS sequence"/>
</dbReference>
<evidence type="ECO:0000256" key="4">
    <source>
        <dbReference type="ARBA" id="ARBA00023136"/>
    </source>
</evidence>
<feature type="transmembrane region" description="Helical" evidence="5">
    <location>
        <begin position="193"/>
        <end position="210"/>
    </location>
</feature>
<dbReference type="InterPro" id="IPR007016">
    <property type="entry name" value="O-antigen_ligase-rel_domated"/>
</dbReference>
<name>A0A837NR11_VIBSP</name>
<evidence type="ECO:0000313" key="8">
    <source>
        <dbReference type="Proteomes" id="UP000050463"/>
    </source>
</evidence>
<feature type="transmembrane region" description="Helical" evidence="5">
    <location>
        <begin position="7"/>
        <end position="28"/>
    </location>
</feature>
<feature type="transmembrane region" description="Helical" evidence="5">
    <location>
        <begin position="145"/>
        <end position="164"/>
    </location>
</feature>
<dbReference type="GO" id="GO:0016874">
    <property type="term" value="F:ligase activity"/>
    <property type="evidence" value="ECO:0007669"/>
    <property type="project" value="UniProtKB-KW"/>
</dbReference>
<keyword evidence="3 5" id="KW-1133">Transmembrane helix</keyword>
<feature type="transmembrane region" description="Helical" evidence="5">
    <location>
        <begin position="62"/>
        <end position="82"/>
    </location>
</feature>
<comment type="caution">
    <text evidence="7">The sequence shown here is derived from an EMBL/GenBank/DDBJ whole genome shotgun (WGS) entry which is preliminary data.</text>
</comment>
<reference evidence="7 8" key="1">
    <citation type="submission" date="2015-08" db="EMBL/GenBank/DDBJ databases">
        <title>Draft Genome Sequence of Vibrio splendidus UCD-SED7.</title>
        <authorList>
            <person name="Lee R.D."/>
            <person name="Lang J.M."/>
            <person name="Coil D.A."/>
            <person name="Jospin G."/>
            <person name="Eisen J.A."/>
        </authorList>
    </citation>
    <scope>NUCLEOTIDE SEQUENCE [LARGE SCALE GENOMIC DNA]</scope>
    <source>
        <strain evidence="7 8">UCD-SED7</strain>
    </source>
</reference>
<evidence type="ECO:0000313" key="7">
    <source>
        <dbReference type="EMBL" id="KPL93027.1"/>
    </source>
</evidence>
<keyword evidence="4 5" id="KW-0472">Membrane</keyword>
<evidence type="ECO:0000256" key="1">
    <source>
        <dbReference type="ARBA" id="ARBA00004141"/>
    </source>
</evidence>
<keyword evidence="2 5" id="KW-0812">Transmembrane</keyword>
<gene>
    <name evidence="7" type="ORF">AN168_17890</name>
</gene>
<protein>
    <submittedName>
        <fullName evidence="7">O-antigen ligase</fullName>
    </submittedName>
</protein>
<organism evidence="7 8">
    <name type="scientific">Vibrio splendidus</name>
    <dbReference type="NCBI Taxonomy" id="29497"/>
    <lineage>
        <taxon>Bacteria</taxon>
        <taxon>Pseudomonadati</taxon>
        <taxon>Pseudomonadota</taxon>
        <taxon>Gammaproteobacteria</taxon>
        <taxon>Vibrionales</taxon>
        <taxon>Vibrionaceae</taxon>
        <taxon>Vibrio</taxon>
    </lineage>
</organism>
<proteinExistence type="predicted"/>
<dbReference type="InterPro" id="IPR051533">
    <property type="entry name" value="WaaL-like"/>
</dbReference>
<dbReference type="AlphaFoldDB" id="A0A837NR11"/>
<keyword evidence="7" id="KW-0436">Ligase</keyword>
<sequence length="399" mass="45277">MNILKKSNLYTTLLMLPYFFAVTGMLVLDSGDKKIIPLLLISIIVGSIAYKKEVASKNLCYSFIWLTISLCAYTIFSYYYHGTSSREIRALVGSTLFLIIFPYELLTQRSLRWIVLIGSITVCANSLYYNVYIGSIRNAGYINPIPYATACSMLSIIAFSLLMIKSKIKEKIIPLLAFFLSLPPIMLSEARGVWLALAISILILIVTKCIKKTPTQNQLILAIIATLVVLPTGIYLFKDNINARYNQTMYEIKMIQDHDYNTSIGVRLKLWQLTPDLFKQKPLLGHGQNNEKILKDKLNENIISKTIYVNASSHYHNQFLDKMVKSGIIGLAFVISILIYPLTRLKHLQDYEKFIVIGSTCLFFIAGLTDVPLNHPQPLMLYLLFLVPICSRCKRVSND</sequence>
<comment type="subcellular location">
    <subcellularLocation>
        <location evidence="1">Membrane</location>
        <topology evidence="1">Multi-pass membrane protein</topology>
    </subcellularLocation>
</comment>
<evidence type="ECO:0000256" key="2">
    <source>
        <dbReference type="ARBA" id="ARBA00022692"/>
    </source>
</evidence>
<feature type="transmembrane region" description="Helical" evidence="5">
    <location>
        <begin position="323"/>
        <end position="342"/>
    </location>
</feature>
<evidence type="ECO:0000259" key="6">
    <source>
        <dbReference type="Pfam" id="PF04932"/>
    </source>
</evidence>
<feature type="transmembrane region" description="Helical" evidence="5">
    <location>
        <begin position="219"/>
        <end position="237"/>
    </location>
</feature>
<feature type="transmembrane region" description="Helical" evidence="5">
    <location>
        <begin position="88"/>
        <end position="106"/>
    </location>
</feature>
<dbReference type="PANTHER" id="PTHR37422">
    <property type="entry name" value="TEICHURONIC ACID BIOSYNTHESIS PROTEIN TUAE"/>
    <property type="match status" value="1"/>
</dbReference>
<dbReference type="EMBL" id="LIZK01000008">
    <property type="protein sequence ID" value="KPL93027.1"/>
    <property type="molecule type" value="Genomic_DNA"/>
</dbReference>
<feature type="transmembrane region" description="Helical" evidence="5">
    <location>
        <begin position="354"/>
        <end position="373"/>
    </location>
</feature>
<accession>A0A837NR11</accession>
<dbReference type="RefSeq" id="WP_054547952.1">
    <property type="nucleotide sequence ID" value="NZ_LIZK01000008.1"/>
</dbReference>
<feature type="transmembrane region" description="Helical" evidence="5">
    <location>
        <begin position="113"/>
        <end position="133"/>
    </location>
</feature>
<evidence type="ECO:0000256" key="3">
    <source>
        <dbReference type="ARBA" id="ARBA00022989"/>
    </source>
</evidence>
<dbReference type="GO" id="GO:0016020">
    <property type="term" value="C:membrane"/>
    <property type="evidence" value="ECO:0007669"/>
    <property type="project" value="UniProtKB-SubCell"/>
</dbReference>
<dbReference type="PANTHER" id="PTHR37422:SF13">
    <property type="entry name" value="LIPOPOLYSACCHARIDE BIOSYNTHESIS PROTEIN PA4999-RELATED"/>
    <property type="match status" value="1"/>
</dbReference>
<evidence type="ECO:0000256" key="5">
    <source>
        <dbReference type="SAM" id="Phobius"/>
    </source>
</evidence>
<feature type="domain" description="O-antigen ligase-related" evidence="6">
    <location>
        <begin position="177"/>
        <end position="334"/>
    </location>
</feature>